<evidence type="ECO:0000313" key="5">
    <source>
        <dbReference type="EMBL" id="TCJ15282.1"/>
    </source>
</evidence>
<name>A0A4V2NVY9_9PROT</name>
<dbReference type="PROSITE" id="PS51257">
    <property type="entry name" value="PROKAR_LIPOPROTEIN"/>
    <property type="match status" value="1"/>
</dbReference>
<dbReference type="Pfam" id="PF00563">
    <property type="entry name" value="EAL"/>
    <property type="match status" value="1"/>
</dbReference>
<feature type="transmembrane region" description="Helical" evidence="1">
    <location>
        <begin position="143"/>
        <end position="169"/>
    </location>
</feature>
<dbReference type="InterPro" id="IPR003660">
    <property type="entry name" value="HAMP_dom"/>
</dbReference>
<dbReference type="GO" id="GO:0071111">
    <property type="term" value="F:cyclic-guanylate-specific phosphodiesterase activity"/>
    <property type="evidence" value="ECO:0007669"/>
    <property type="project" value="InterPro"/>
</dbReference>
<dbReference type="InterPro" id="IPR029787">
    <property type="entry name" value="Nucleotide_cyclase"/>
</dbReference>
<feature type="domain" description="GGDEF" evidence="4">
    <location>
        <begin position="262"/>
        <end position="392"/>
    </location>
</feature>
<dbReference type="OrthoDB" id="5894408at2"/>
<protein>
    <submittedName>
        <fullName evidence="5">EAL domain-containing protein</fullName>
    </submittedName>
</protein>
<dbReference type="InterPro" id="IPR000160">
    <property type="entry name" value="GGDEF_dom"/>
</dbReference>
<dbReference type="PROSITE" id="PS50885">
    <property type="entry name" value="HAMP"/>
    <property type="match status" value="1"/>
</dbReference>
<evidence type="ECO:0000259" key="2">
    <source>
        <dbReference type="PROSITE" id="PS50883"/>
    </source>
</evidence>
<dbReference type="SMART" id="SM00304">
    <property type="entry name" value="HAMP"/>
    <property type="match status" value="1"/>
</dbReference>
<dbReference type="Gene3D" id="3.30.110.200">
    <property type="match status" value="1"/>
</dbReference>
<dbReference type="GO" id="GO:0016020">
    <property type="term" value="C:membrane"/>
    <property type="evidence" value="ECO:0007669"/>
    <property type="project" value="InterPro"/>
</dbReference>
<dbReference type="AlphaFoldDB" id="A0A4V2NVY9"/>
<dbReference type="Pfam" id="PF00672">
    <property type="entry name" value="HAMP"/>
    <property type="match status" value="1"/>
</dbReference>
<organism evidence="5 6">
    <name type="scientific">Parasulfuritortus cantonensis</name>
    <dbReference type="NCBI Taxonomy" id="2528202"/>
    <lineage>
        <taxon>Bacteria</taxon>
        <taxon>Pseudomonadati</taxon>
        <taxon>Pseudomonadota</taxon>
        <taxon>Betaproteobacteria</taxon>
        <taxon>Nitrosomonadales</taxon>
        <taxon>Thiobacillaceae</taxon>
        <taxon>Parasulfuritortus</taxon>
    </lineage>
</organism>
<dbReference type="PROSITE" id="PS50887">
    <property type="entry name" value="GGDEF"/>
    <property type="match status" value="1"/>
</dbReference>
<dbReference type="GO" id="GO:0007165">
    <property type="term" value="P:signal transduction"/>
    <property type="evidence" value="ECO:0007669"/>
    <property type="project" value="InterPro"/>
</dbReference>
<dbReference type="SUPFAM" id="SSF141868">
    <property type="entry name" value="EAL domain-like"/>
    <property type="match status" value="1"/>
</dbReference>
<evidence type="ECO:0000259" key="3">
    <source>
        <dbReference type="PROSITE" id="PS50885"/>
    </source>
</evidence>
<keyword evidence="1" id="KW-0472">Membrane</keyword>
<feature type="domain" description="EAL" evidence="2">
    <location>
        <begin position="402"/>
        <end position="639"/>
    </location>
</feature>
<dbReference type="CDD" id="cd01948">
    <property type="entry name" value="EAL"/>
    <property type="match status" value="1"/>
</dbReference>
<reference evidence="5 6" key="1">
    <citation type="submission" date="2019-03" db="EMBL/GenBank/DDBJ databases">
        <title>Genome sequence of Thiobacillaceae bacterium LSR1, a sulfur-oxidizing bacterium isolated from freshwater sediment.</title>
        <authorList>
            <person name="Li S."/>
        </authorList>
    </citation>
    <scope>NUCLEOTIDE SEQUENCE [LARGE SCALE GENOMIC DNA]</scope>
    <source>
        <strain evidence="5 6">LSR1</strain>
    </source>
</reference>
<comment type="caution">
    <text evidence="5">The sequence shown here is derived from an EMBL/GenBank/DDBJ whole genome shotgun (WGS) entry which is preliminary data.</text>
</comment>
<proteinExistence type="predicted"/>
<dbReference type="PANTHER" id="PTHR33121:SF23">
    <property type="entry name" value="CYCLIC DI-GMP PHOSPHODIESTERASE PDEB"/>
    <property type="match status" value="1"/>
</dbReference>
<dbReference type="SMART" id="SM00267">
    <property type="entry name" value="GGDEF"/>
    <property type="match status" value="1"/>
</dbReference>
<gene>
    <name evidence="5" type="ORF">EZJ19_07540</name>
</gene>
<dbReference type="InterPro" id="IPR043128">
    <property type="entry name" value="Rev_trsase/Diguanyl_cyclase"/>
</dbReference>
<evidence type="ECO:0000259" key="4">
    <source>
        <dbReference type="PROSITE" id="PS50887"/>
    </source>
</evidence>
<accession>A0A4V2NVY9</accession>
<dbReference type="SMART" id="SM00052">
    <property type="entry name" value="EAL"/>
    <property type="match status" value="1"/>
</dbReference>
<dbReference type="RefSeq" id="WP_131446219.1">
    <property type="nucleotide sequence ID" value="NZ_SJZB01000028.1"/>
</dbReference>
<dbReference type="Pfam" id="PF00990">
    <property type="entry name" value="GGDEF"/>
    <property type="match status" value="1"/>
</dbReference>
<keyword evidence="6" id="KW-1185">Reference proteome</keyword>
<evidence type="ECO:0000256" key="1">
    <source>
        <dbReference type="SAM" id="Phobius"/>
    </source>
</evidence>
<dbReference type="SUPFAM" id="SSF55073">
    <property type="entry name" value="Nucleotide cyclase"/>
    <property type="match status" value="1"/>
</dbReference>
<dbReference type="InterPro" id="IPR050706">
    <property type="entry name" value="Cyclic-di-GMP_PDE-like"/>
</dbReference>
<dbReference type="Pfam" id="PF16448">
    <property type="entry name" value="LapD_MoxY_N"/>
    <property type="match status" value="1"/>
</dbReference>
<dbReference type="Gene3D" id="3.20.20.450">
    <property type="entry name" value="EAL domain"/>
    <property type="match status" value="1"/>
</dbReference>
<dbReference type="Proteomes" id="UP000295443">
    <property type="component" value="Unassembled WGS sequence"/>
</dbReference>
<keyword evidence="1" id="KW-1133">Transmembrane helix</keyword>
<dbReference type="Gene3D" id="3.30.70.270">
    <property type="match status" value="1"/>
</dbReference>
<dbReference type="PANTHER" id="PTHR33121">
    <property type="entry name" value="CYCLIC DI-GMP PHOSPHODIESTERASE PDEF"/>
    <property type="match status" value="1"/>
</dbReference>
<sequence length="639" mass="69669">MSMYRQLWLSILVSALLALSACLLAALLNARAYLETELARKNHDNAVALALALNRADTDPDDVVVTATALFDSGHYEMVRITAPDGRVLVDRVSRDPDAGAPAWFVDWLPIRSLPGSAQLSGGWTPLGSVTLMSRTRFAYRSLWRTALTMTAAIAVTGLLGGVLVSLVLRRIRRPMQAVVEQARAITEHRFVSIPEPEVPEFRQLAAAMNATVGRLREQFAEDARRYENLRREANFDALTGLANRNFFLAALDQALGAEDSLFGALAIIRLPHLDHVNRELGRETADDMLRRVGRAIGELTPYCAGTYAGRLTGADFGLMLPAGCDAGALMDELMTKLREAVEPVGGRHGEVDIGHGGFMPGENPTRLLARVDAAVAWAQSAGGNRVCEAATDGDPSLPVSANEWRAALRYALHDGNALKLVHHAVRINGDPATHRECPLRIRVREDGDWLPARRFLPLAERLGVIPELDLAALALALDELDADASVAGLWLNLSARSIAEAAFRRQAVDLLERHPDARERLWLEVPESGGLHRLSALRDLGRQLKPLGCHLGLEHYGHHFNQVGLLYDLGLDFLKVDSAFVQGIDGNPGNQAFLSGLCEIAHHIGMRVYAEGVENEAELRKLLDLGFDGVTGVAVREV</sequence>
<dbReference type="InterPro" id="IPR042461">
    <property type="entry name" value="LapD_MoxY_peri_C"/>
</dbReference>
<evidence type="ECO:0000313" key="6">
    <source>
        <dbReference type="Proteomes" id="UP000295443"/>
    </source>
</evidence>
<dbReference type="InterPro" id="IPR032244">
    <property type="entry name" value="LapD_MoxY_N"/>
</dbReference>
<dbReference type="EMBL" id="SJZB01000028">
    <property type="protein sequence ID" value="TCJ15282.1"/>
    <property type="molecule type" value="Genomic_DNA"/>
</dbReference>
<dbReference type="InterPro" id="IPR001633">
    <property type="entry name" value="EAL_dom"/>
</dbReference>
<dbReference type="Gene3D" id="6.20.270.20">
    <property type="entry name" value="LapD/MoxY periplasmic domain"/>
    <property type="match status" value="1"/>
</dbReference>
<feature type="domain" description="HAMP" evidence="3">
    <location>
        <begin position="170"/>
        <end position="221"/>
    </location>
</feature>
<dbReference type="PROSITE" id="PS50883">
    <property type="entry name" value="EAL"/>
    <property type="match status" value="1"/>
</dbReference>
<dbReference type="InterPro" id="IPR035919">
    <property type="entry name" value="EAL_sf"/>
</dbReference>
<keyword evidence="1" id="KW-0812">Transmembrane</keyword>